<dbReference type="InterPro" id="IPR001173">
    <property type="entry name" value="Glyco_trans_2-like"/>
</dbReference>
<dbReference type="PANTHER" id="PTHR43179:SF7">
    <property type="entry name" value="RHAMNOSYLTRANSFERASE WBBL"/>
    <property type="match status" value="1"/>
</dbReference>
<keyword evidence="1" id="KW-0808">Transferase</keyword>
<dbReference type="Pfam" id="PF02709">
    <property type="entry name" value="Glyco_transf_7C"/>
    <property type="match status" value="1"/>
</dbReference>
<dbReference type="InterPro" id="IPR029044">
    <property type="entry name" value="Nucleotide-diphossugar_trans"/>
</dbReference>
<dbReference type="PANTHER" id="PTHR43179">
    <property type="entry name" value="RHAMNOSYLTRANSFERASE WBBL"/>
    <property type="match status" value="1"/>
</dbReference>
<dbReference type="SUPFAM" id="SSF53448">
    <property type="entry name" value="Nucleotide-diphospho-sugar transferases"/>
    <property type="match status" value="1"/>
</dbReference>
<evidence type="ECO:0000313" key="5">
    <source>
        <dbReference type="Proteomes" id="UP001162834"/>
    </source>
</evidence>
<dbReference type="GO" id="GO:0016740">
    <property type="term" value="F:transferase activity"/>
    <property type="evidence" value="ECO:0007669"/>
    <property type="project" value="UniProtKB-KW"/>
</dbReference>
<dbReference type="AlphaFoldDB" id="A0A9E6Y3I4"/>
<dbReference type="InterPro" id="IPR027791">
    <property type="entry name" value="Galactosyl_T_C"/>
</dbReference>
<evidence type="ECO:0000256" key="1">
    <source>
        <dbReference type="ARBA" id="ARBA00022679"/>
    </source>
</evidence>
<evidence type="ECO:0000259" key="3">
    <source>
        <dbReference type="Pfam" id="PF02709"/>
    </source>
</evidence>
<dbReference type="KEGG" id="sbae:DSM104329_05197"/>
<dbReference type="CDD" id="cd04186">
    <property type="entry name" value="GT_2_like_c"/>
    <property type="match status" value="1"/>
</dbReference>
<dbReference type="Gene3D" id="3.90.550.10">
    <property type="entry name" value="Spore Coat Polysaccharide Biosynthesis Protein SpsA, Chain A"/>
    <property type="match status" value="1"/>
</dbReference>
<evidence type="ECO:0008006" key="6">
    <source>
        <dbReference type="Google" id="ProtNLM"/>
    </source>
</evidence>
<name>A0A9E6Y3I4_9ACTN</name>
<protein>
    <recommendedName>
        <fullName evidence="6">Glycosyltransferase family 2 protein</fullName>
    </recommendedName>
</protein>
<sequence length="310" mass="32764">MRPGSLHQHAATGLDVVIVTFDTREVTLECLARLDRGRAIVVDNGSTDGTAEAVAVRFPQAEVVRLERGVGFAEACNRGAARGTAALVLFLNSDVLARPGALDRLVESLEARPDAVAAGGRLVDPGTDATQPAYAPQLYPGLGTLVARVTGLELLRPGGPDPAMLAERGTVACDQPAGACILVRREALHAVGGFDERFWFWYEDVDLARRLRARGVLLHVGGAVFEHLGGGTFAAWGRERGLRSRLLGIAHYAEVHLPRGARLVLGLALAASGAARAATFAVLGRHGLAAAWWEGARRGAALAVSSLRRR</sequence>
<feature type="domain" description="Glycosyltransferase 2-like" evidence="2">
    <location>
        <begin position="16"/>
        <end position="135"/>
    </location>
</feature>
<evidence type="ECO:0000313" key="4">
    <source>
        <dbReference type="EMBL" id="UGS38767.1"/>
    </source>
</evidence>
<dbReference type="RefSeq" id="WP_259312783.1">
    <property type="nucleotide sequence ID" value="NZ_CP087164.1"/>
</dbReference>
<dbReference type="EMBL" id="CP087164">
    <property type="protein sequence ID" value="UGS38767.1"/>
    <property type="molecule type" value="Genomic_DNA"/>
</dbReference>
<reference evidence="4" key="1">
    <citation type="journal article" date="2022" name="Int. J. Syst. Evol. Microbiol.">
        <title>Pseudomonas aegrilactucae sp. nov. and Pseudomonas morbosilactucae sp. nov., pathogens causing bacterial rot of lettuce in Japan.</title>
        <authorList>
            <person name="Sawada H."/>
            <person name="Fujikawa T."/>
            <person name="Satou M."/>
        </authorList>
    </citation>
    <scope>NUCLEOTIDE SEQUENCE</scope>
    <source>
        <strain evidence="4">0166_1</strain>
    </source>
</reference>
<evidence type="ECO:0000259" key="2">
    <source>
        <dbReference type="Pfam" id="PF00535"/>
    </source>
</evidence>
<gene>
    <name evidence="4" type="ORF">DSM104329_05197</name>
</gene>
<keyword evidence="5" id="KW-1185">Reference proteome</keyword>
<feature type="domain" description="Galactosyltransferase C-terminal" evidence="3">
    <location>
        <begin position="177"/>
        <end position="216"/>
    </location>
</feature>
<accession>A0A9E6Y3I4</accession>
<dbReference type="Proteomes" id="UP001162834">
    <property type="component" value="Chromosome"/>
</dbReference>
<proteinExistence type="predicted"/>
<dbReference type="Pfam" id="PF00535">
    <property type="entry name" value="Glycos_transf_2"/>
    <property type="match status" value="1"/>
</dbReference>
<organism evidence="4 5">
    <name type="scientific">Capillimicrobium parvum</name>
    <dbReference type="NCBI Taxonomy" id="2884022"/>
    <lineage>
        <taxon>Bacteria</taxon>
        <taxon>Bacillati</taxon>
        <taxon>Actinomycetota</taxon>
        <taxon>Thermoleophilia</taxon>
        <taxon>Solirubrobacterales</taxon>
        <taxon>Capillimicrobiaceae</taxon>
        <taxon>Capillimicrobium</taxon>
    </lineage>
</organism>